<organism evidence="2 3">
    <name type="scientific">Prauserella cavernicola</name>
    <dbReference type="NCBI Taxonomy" id="2800127"/>
    <lineage>
        <taxon>Bacteria</taxon>
        <taxon>Bacillati</taxon>
        <taxon>Actinomycetota</taxon>
        <taxon>Actinomycetes</taxon>
        <taxon>Pseudonocardiales</taxon>
        <taxon>Pseudonocardiaceae</taxon>
        <taxon>Prauserella</taxon>
    </lineage>
</organism>
<comment type="caution">
    <text evidence="2">The sequence shown here is derived from an EMBL/GenBank/DDBJ whole genome shotgun (WGS) entry which is preliminary data.</text>
</comment>
<feature type="compositionally biased region" description="Low complexity" evidence="1">
    <location>
        <begin position="9"/>
        <end position="19"/>
    </location>
</feature>
<feature type="region of interest" description="Disordered" evidence="1">
    <location>
        <begin position="1"/>
        <end position="21"/>
    </location>
</feature>
<accession>A0A934QUW2</accession>
<keyword evidence="3" id="KW-1185">Reference proteome</keyword>
<evidence type="ECO:0000313" key="2">
    <source>
        <dbReference type="EMBL" id="MBK1786692.1"/>
    </source>
</evidence>
<dbReference type="EMBL" id="JAENJH010000005">
    <property type="protein sequence ID" value="MBK1786692.1"/>
    <property type="molecule type" value="Genomic_DNA"/>
</dbReference>
<dbReference type="RefSeq" id="WP_200320503.1">
    <property type="nucleotide sequence ID" value="NZ_JAENJH010000005.1"/>
</dbReference>
<evidence type="ECO:0000256" key="1">
    <source>
        <dbReference type="SAM" id="MobiDB-lite"/>
    </source>
</evidence>
<dbReference type="AlphaFoldDB" id="A0A934QUW2"/>
<protein>
    <submittedName>
        <fullName evidence="2">Uncharacterized protein</fullName>
    </submittedName>
</protein>
<dbReference type="Proteomes" id="UP000635245">
    <property type="component" value="Unassembled WGS sequence"/>
</dbReference>
<sequence length="122" mass="12547">MTTMSGVPAAADTADTAADGTPRAVTCEAKNLGTIEVYPPAMNADGTFTGVARVTGDGGHEFGVEVNEDVQFGVDPIITTVGGVNDGVSILISGRLPKAGKYYTGVRYEDSGYCQSQSVQLP</sequence>
<gene>
    <name evidence="2" type="ORF">JHE00_20385</name>
</gene>
<reference evidence="2" key="1">
    <citation type="submission" date="2020-12" db="EMBL/GenBank/DDBJ databases">
        <title>Prauserella sp. ASG 168, a novel actinomycete isolated from cave rock.</title>
        <authorList>
            <person name="Suriyachadkun C."/>
        </authorList>
    </citation>
    <scope>NUCLEOTIDE SEQUENCE</scope>
    <source>
        <strain evidence="2">ASG 168</strain>
    </source>
</reference>
<name>A0A934QUW2_9PSEU</name>
<evidence type="ECO:0000313" key="3">
    <source>
        <dbReference type="Proteomes" id="UP000635245"/>
    </source>
</evidence>
<proteinExistence type="predicted"/>